<feature type="region of interest" description="Disordered" evidence="3">
    <location>
        <begin position="64"/>
        <end position="90"/>
    </location>
</feature>
<name>A0A6A5XMH3_9PLEO</name>
<evidence type="ECO:0000256" key="3">
    <source>
        <dbReference type="SAM" id="MobiDB-lite"/>
    </source>
</evidence>
<keyword evidence="1" id="KW-0378">Hydrolase</keyword>
<evidence type="ECO:0000313" key="4">
    <source>
        <dbReference type="EMBL" id="KAF2014011.1"/>
    </source>
</evidence>
<dbReference type="Pfam" id="PF22769">
    <property type="entry name" value="DCD"/>
    <property type="match status" value="1"/>
</dbReference>
<dbReference type="PANTHER" id="PTHR42680:SF3">
    <property type="entry name" value="DCTP DEAMINASE"/>
    <property type="match status" value="1"/>
</dbReference>
<dbReference type="RefSeq" id="XP_033382350.1">
    <property type="nucleotide sequence ID" value="XM_033528640.1"/>
</dbReference>
<dbReference type="CDD" id="cd07557">
    <property type="entry name" value="trimeric_dUTPase"/>
    <property type="match status" value="1"/>
</dbReference>
<dbReference type="SUPFAM" id="SSF51283">
    <property type="entry name" value="dUTPase-like"/>
    <property type="match status" value="1"/>
</dbReference>
<accession>A0A6A5XMH3</accession>
<dbReference type="InterPro" id="IPR036157">
    <property type="entry name" value="dUTPase-like_sf"/>
</dbReference>
<evidence type="ECO:0000256" key="1">
    <source>
        <dbReference type="ARBA" id="ARBA00022801"/>
    </source>
</evidence>
<dbReference type="EMBL" id="ML978071">
    <property type="protein sequence ID" value="KAF2014011.1"/>
    <property type="molecule type" value="Genomic_DNA"/>
</dbReference>
<dbReference type="GeneID" id="54286037"/>
<dbReference type="Gene3D" id="2.70.40.10">
    <property type="match status" value="1"/>
</dbReference>
<organism evidence="4 5">
    <name type="scientific">Aaosphaeria arxii CBS 175.79</name>
    <dbReference type="NCBI Taxonomy" id="1450172"/>
    <lineage>
        <taxon>Eukaryota</taxon>
        <taxon>Fungi</taxon>
        <taxon>Dikarya</taxon>
        <taxon>Ascomycota</taxon>
        <taxon>Pezizomycotina</taxon>
        <taxon>Dothideomycetes</taxon>
        <taxon>Pleosporomycetidae</taxon>
        <taxon>Pleosporales</taxon>
        <taxon>Pleosporales incertae sedis</taxon>
        <taxon>Aaosphaeria</taxon>
    </lineage>
</organism>
<dbReference type="InterPro" id="IPR033704">
    <property type="entry name" value="dUTPase_trimeric"/>
</dbReference>
<dbReference type="Proteomes" id="UP000799778">
    <property type="component" value="Unassembled WGS sequence"/>
</dbReference>
<sequence length="194" mass="21055">MIIPGRIAVARKVVTNLISIKHQTQPCGVDLTLKRVLQWSSNGTVDFDNALRKTATTNEIPFRSGLTNLSSKTTSDNSATRATNGTNNDDNSMAHHLTLAHGSYLVEFNELVDMPLDLMGQIFVRSSLFRSGALISAGVMDSGYKGPVGAMLQVVNPHGLRLMRNAKLAQIVFHEMSESVDGYDGVYQGRAFGS</sequence>
<reference evidence="4" key="1">
    <citation type="journal article" date="2020" name="Stud. Mycol.">
        <title>101 Dothideomycetes genomes: a test case for predicting lifestyles and emergence of pathogens.</title>
        <authorList>
            <person name="Haridas S."/>
            <person name="Albert R."/>
            <person name="Binder M."/>
            <person name="Bloem J."/>
            <person name="Labutti K."/>
            <person name="Salamov A."/>
            <person name="Andreopoulos B."/>
            <person name="Baker S."/>
            <person name="Barry K."/>
            <person name="Bills G."/>
            <person name="Bluhm B."/>
            <person name="Cannon C."/>
            <person name="Castanera R."/>
            <person name="Culley D."/>
            <person name="Daum C."/>
            <person name="Ezra D."/>
            <person name="Gonzalez J."/>
            <person name="Henrissat B."/>
            <person name="Kuo A."/>
            <person name="Liang C."/>
            <person name="Lipzen A."/>
            <person name="Lutzoni F."/>
            <person name="Magnuson J."/>
            <person name="Mondo S."/>
            <person name="Nolan M."/>
            <person name="Ohm R."/>
            <person name="Pangilinan J."/>
            <person name="Park H.-J."/>
            <person name="Ramirez L."/>
            <person name="Alfaro M."/>
            <person name="Sun H."/>
            <person name="Tritt A."/>
            <person name="Yoshinaga Y."/>
            <person name="Zwiers L.-H."/>
            <person name="Turgeon B."/>
            <person name="Goodwin S."/>
            <person name="Spatafora J."/>
            <person name="Crous P."/>
            <person name="Grigoriev I."/>
        </authorList>
    </citation>
    <scope>NUCLEOTIDE SEQUENCE</scope>
    <source>
        <strain evidence="4">CBS 175.79</strain>
    </source>
</reference>
<dbReference type="OrthoDB" id="2874071at2759"/>
<evidence type="ECO:0000313" key="5">
    <source>
        <dbReference type="Proteomes" id="UP000799778"/>
    </source>
</evidence>
<dbReference type="GO" id="GO:0008829">
    <property type="term" value="F:dCTP deaminase activity"/>
    <property type="evidence" value="ECO:0007669"/>
    <property type="project" value="InterPro"/>
</dbReference>
<dbReference type="AlphaFoldDB" id="A0A6A5XMH3"/>
<keyword evidence="2" id="KW-0546">Nucleotide metabolism</keyword>
<proteinExistence type="predicted"/>
<dbReference type="PANTHER" id="PTHR42680">
    <property type="entry name" value="DCTP DEAMINASE"/>
    <property type="match status" value="1"/>
</dbReference>
<keyword evidence="5" id="KW-1185">Reference proteome</keyword>
<protein>
    <submittedName>
        <fullName evidence="4">Putative dUTPase</fullName>
    </submittedName>
</protein>
<dbReference type="InterPro" id="IPR011962">
    <property type="entry name" value="dCTP_deaminase"/>
</dbReference>
<evidence type="ECO:0000256" key="2">
    <source>
        <dbReference type="ARBA" id="ARBA00023080"/>
    </source>
</evidence>
<dbReference type="GO" id="GO:0006229">
    <property type="term" value="P:dUTP biosynthetic process"/>
    <property type="evidence" value="ECO:0007669"/>
    <property type="project" value="InterPro"/>
</dbReference>
<gene>
    <name evidence="4" type="ORF">BU24DRAFT_425011</name>
</gene>